<dbReference type="EMBL" id="KZ613941">
    <property type="protein sequence ID" value="PMD44573.1"/>
    <property type="molecule type" value="Genomic_DNA"/>
</dbReference>
<dbReference type="AlphaFoldDB" id="A0A2J6S1C5"/>
<proteinExistence type="predicted"/>
<organism evidence="1 2">
    <name type="scientific">Hyaloscypha variabilis (strain UAMH 11265 / GT02V1 / F)</name>
    <name type="common">Meliniomyces variabilis</name>
    <dbReference type="NCBI Taxonomy" id="1149755"/>
    <lineage>
        <taxon>Eukaryota</taxon>
        <taxon>Fungi</taxon>
        <taxon>Dikarya</taxon>
        <taxon>Ascomycota</taxon>
        <taxon>Pezizomycotina</taxon>
        <taxon>Leotiomycetes</taxon>
        <taxon>Helotiales</taxon>
        <taxon>Hyaloscyphaceae</taxon>
        <taxon>Hyaloscypha</taxon>
        <taxon>Hyaloscypha variabilis</taxon>
    </lineage>
</organism>
<gene>
    <name evidence="1" type="ORF">L207DRAFT_509289</name>
</gene>
<evidence type="ECO:0000313" key="2">
    <source>
        <dbReference type="Proteomes" id="UP000235786"/>
    </source>
</evidence>
<accession>A0A2J6S1C5</accession>
<keyword evidence="2" id="KW-1185">Reference proteome</keyword>
<name>A0A2J6S1C5_HYAVF</name>
<dbReference type="Proteomes" id="UP000235786">
    <property type="component" value="Unassembled WGS sequence"/>
</dbReference>
<protein>
    <submittedName>
        <fullName evidence="1">Uncharacterized protein</fullName>
    </submittedName>
</protein>
<sequence length="71" mass="8167">MGWQDIIRRSLNVEMNPQLLHRHCAPSIRKISGTPQANPAIYTFPTFTLKTRTHSPQSAHFTSLHTNRTQQ</sequence>
<evidence type="ECO:0000313" key="1">
    <source>
        <dbReference type="EMBL" id="PMD44573.1"/>
    </source>
</evidence>
<reference evidence="1 2" key="1">
    <citation type="submission" date="2016-04" db="EMBL/GenBank/DDBJ databases">
        <title>A degradative enzymes factory behind the ericoid mycorrhizal symbiosis.</title>
        <authorList>
            <consortium name="DOE Joint Genome Institute"/>
            <person name="Martino E."/>
            <person name="Morin E."/>
            <person name="Grelet G."/>
            <person name="Kuo A."/>
            <person name="Kohler A."/>
            <person name="Daghino S."/>
            <person name="Barry K."/>
            <person name="Choi C."/>
            <person name="Cichocki N."/>
            <person name="Clum A."/>
            <person name="Copeland A."/>
            <person name="Hainaut M."/>
            <person name="Haridas S."/>
            <person name="Labutti K."/>
            <person name="Lindquist E."/>
            <person name="Lipzen A."/>
            <person name="Khouja H.-R."/>
            <person name="Murat C."/>
            <person name="Ohm R."/>
            <person name="Olson A."/>
            <person name="Spatafora J."/>
            <person name="Veneault-Fourrey C."/>
            <person name="Henrissat B."/>
            <person name="Grigoriev I."/>
            <person name="Martin F."/>
            <person name="Perotto S."/>
        </authorList>
    </citation>
    <scope>NUCLEOTIDE SEQUENCE [LARGE SCALE GENOMIC DNA]</scope>
    <source>
        <strain evidence="1 2">F</strain>
    </source>
</reference>